<comment type="caution">
    <text evidence="2">The sequence shown here is derived from an EMBL/GenBank/DDBJ whole genome shotgun (WGS) entry which is preliminary data.</text>
</comment>
<dbReference type="AlphaFoldDB" id="A0AAN6UCX3"/>
<dbReference type="EMBL" id="MU853433">
    <property type="protein sequence ID" value="KAK4130693.1"/>
    <property type="molecule type" value="Genomic_DNA"/>
</dbReference>
<dbReference type="Pfam" id="PF24539">
    <property type="entry name" value="DUF7600"/>
    <property type="match status" value="1"/>
</dbReference>
<sequence>FVAHGACWALLVERRGSAAVPLQRLVEVAESVTLAGGTTDTLDWGHNYGGLFSPDRRGYVFPWEEDSPAFFTTLPGRDENFFANPLATSQPDPTATLCDTRQQPPGSRPARTISAVRPWEGDPLWALPEEIVMEIALELPTRDALRARLASRVFWPVFHTQRFWASRFRLPFERAWLVEARDGGKGLLHWDRDWRSLYRRTHDKHLRPDQYNRKRIWGLLPHLSRLLDLEWHELPRDLPPARFMLPHTGSAGAPFRAEVAADVWDAAETKIQSFACSGRGCRVLRRRCVALPDAVVAMSASFAMLGHRRYIAGLALRTAEGESVRLGYSGLGETWVAASDIRGFNLAVGSRGIQALQCLTGPSHAASPWLGCPIGVPQTRRLAMGGPVATLEGGFDGCKLVSMAVCVQAPPAAELPEPGLRDAAVWYPSLPGPVDMHEQSFPPVKQHLAGYKPLFWVHFGGPGGRLLQHLVRIKTYSVGGAFHRLEFLFNKPVPTACRVLSLVPNGYPWHTDDFEVDGPGGERIDAVEVGYGPGYNGDDGPPEEAVLLWFKVCTMATLCRVLLTRPSCC</sequence>
<dbReference type="InterPro" id="IPR036047">
    <property type="entry name" value="F-box-like_dom_sf"/>
</dbReference>
<evidence type="ECO:0000313" key="3">
    <source>
        <dbReference type="Proteomes" id="UP001304895"/>
    </source>
</evidence>
<dbReference type="SUPFAM" id="SSF81383">
    <property type="entry name" value="F-box domain"/>
    <property type="match status" value="1"/>
</dbReference>
<dbReference type="Proteomes" id="UP001304895">
    <property type="component" value="Unassembled WGS sequence"/>
</dbReference>
<feature type="non-terminal residue" evidence="2">
    <location>
        <position position="1"/>
    </location>
</feature>
<organism evidence="2 3">
    <name type="scientific">Trichocladium antarcticum</name>
    <dbReference type="NCBI Taxonomy" id="1450529"/>
    <lineage>
        <taxon>Eukaryota</taxon>
        <taxon>Fungi</taxon>
        <taxon>Dikarya</taxon>
        <taxon>Ascomycota</taxon>
        <taxon>Pezizomycotina</taxon>
        <taxon>Sordariomycetes</taxon>
        <taxon>Sordariomycetidae</taxon>
        <taxon>Sordariales</taxon>
        <taxon>Chaetomiaceae</taxon>
        <taxon>Trichocladium</taxon>
    </lineage>
</organism>
<evidence type="ECO:0000259" key="1">
    <source>
        <dbReference type="PROSITE" id="PS50181"/>
    </source>
</evidence>
<reference evidence="2" key="2">
    <citation type="submission" date="2023-05" db="EMBL/GenBank/DDBJ databases">
        <authorList>
            <consortium name="Lawrence Berkeley National Laboratory"/>
            <person name="Steindorff A."/>
            <person name="Hensen N."/>
            <person name="Bonometti L."/>
            <person name="Westerberg I."/>
            <person name="Brannstrom I.O."/>
            <person name="Guillou S."/>
            <person name="Cros-Aarteil S."/>
            <person name="Calhoun S."/>
            <person name="Haridas S."/>
            <person name="Kuo A."/>
            <person name="Mondo S."/>
            <person name="Pangilinan J."/>
            <person name="Riley R."/>
            <person name="Labutti K."/>
            <person name="Andreopoulos B."/>
            <person name="Lipzen A."/>
            <person name="Chen C."/>
            <person name="Yanf M."/>
            <person name="Daum C."/>
            <person name="Ng V."/>
            <person name="Clum A."/>
            <person name="Ohm R."/>
            <person name="Martin F."/>
            <person name="Silar P."/>
            <person name="Natvig D."/>
            <person name="Lalanne C."/>
            <person name="Gautier V."/>
            <person name="Ament-Velasquez S.L."/>
            <person name="Kruys A."/>
            <person name="Hutchinson M.I."/>
            <person name="Powell A.J."/>
            <person name="Barry K."/>
            <person name="Miller A.N."/>
            <person name="Grigoriev I.V."/>
            <person name="Debuchy R."/>
            <person name="Gladieux P."/>
            <person name="Thoren M.H."/>
            <person name="Johannesson H."/>
        </authorList>
    </citation>
    <scope>NUCLEOTIDE SEQUENCE</scope>
    <source>
        <strain evidence="2">CBS 123565</strain>
    </source>
</reference>
<proteinExistence type="predicted"/>
<accession>A0AAN6UCX3</accession>
<reference evidence="2" key="1">
    <citation type="journal article" date="2023" name="Mol. Phylogenet. Evol.">
        <title>Genome-scale phylogeny and comparative genomics of the fungal order Sordariales.</title>
        <authorList>
            <person name="Hensen N."/>
            <person name="Bonometti L."/>
            <person name="Westerberg I."/>
            <person name="Brannstrom I.O."/>
            <person name="Guillou S."/>
            <person name="Cros-Aarteil S."/>
            <person name="Calhoun S."/>
            <person name="Haridas S."/>
            <person name="Kuo A."/>
            <person name="Mondo S."/>
            <person name="Pangilinan J."/>
            <person name="Riley R."/>
            <person name="LaButti K."/>
            <person name="Andreopoulos B."/>
            <person name="Lipzen A."/>
            <person name="Chen C."/>
            <person name="Yan M."/>
            <person name="Daum C."/>
            <person name="Ng V."/>
            <person name="Clum A."/>
            <person name="Steindorff A."/>
            <person name="Ohm R.A."/>
            <person name="Martin F."/>
            <person name="Silar P."/>
            <person name="Natvig D.O."/>
            <person name="Lalanne C."/>
            <person name="Gautier V."/>
            <person name="Ament-Velasquez S.L."/>
            <person name="Kruys A."/>
            <person name="Hutchinson M.I."/>
            <person name="Powell A.J."/>
            <person name="Barry K."/>
            <person name="Miller A.N."/>
            <person name="Grigoriev I.V."/>
            <person name="Debuchy R."/>
            <person name="Gladieux P."/>
            <person name="Hiltunen Thoren M."/>
            <person name="Johannesson H."/>
        </authorList>
    </citation>
    <scope>NUCLEOTIDE SEQUENCE</scope>
    <source>
        <strain evidence="2">CBS 123565</strain>
    </source>
</reference>
<feature type="domain" description="F-box" evidence="1">
    <location>
        <begin position="121"/>
        <end position="167"/>
    </location>
</feature>
<protein>
    <recommendedName>
        <fullName evidence="1">F-box domain-containing protein</fullName>
    </recommendedName>
</protein>
<evidence type="ECO:0000313" key="2">
    <source>
        <dbReference type="EMBL" id="KAK4130693.1"/>
    </source>
</evidence>
<dbReference type="PROSITE" id="PS50181">
    <property type="entry name" value="FBOX"/>
    <property type="match status" value="1"/>
</dbReference>
<keyword evidence="3" id="KW-1185">Reference proteome</keyword>
<name>A0AAN6UCX3_9PEZI</name>
<gene>
    <name evidence="2" type="ORF">BT67DRAFT_390544</name>
</gene>
<dbReference type="InterPro" id="IPR001810">
    <property type="entry name" value="F-box_dom"/>
</dbReference>
<dbReference type="InterPro" id="IPR056021">
    <property type="entry name" value="DUF7600"/>
</dbReference>